<dbReference type="GO" id="GO:0005886">
    <property type="term" value="C:plasma membrane"/>
    <property type="evidence" value="ECO:0007669"/>
    <property type="project" value="UniProtKB-SubCell"/>
</dbReference>
<keyword evidence="5 6" id="KW-0472">Membrane</keyword>
<proteinExistence type="predicted"/>
<evidence type="ECO:0000313" key="8">
    <source>
        <dbReference type="EMBL" id="KKR31479.1"/>
    </source>
</evidence>
<feature type="transmembrane region" description="Helical" evidence="6">
    <location>
        <begin position="132"/>
        <end position="155"/>
    </location>
</feature>
<evidence type="ECO:0000256" key="5">
    <source>
        <dbReference type="ARBA" id="ARBA00023136"/>
    </source>
</evidence>
<evidence type="ECO:0000256" key="1">
    <source>
        <dbReference type="ARBA" id="ARBA00004651"/>
    </source>
</evidence>
<reference evidence="8 9" key="1">
    <citation type="journal article" date="2015" name="Nature">
        <title>rRNA introns, odd ribosomes, and small enigmatic genomes across a large radiation of phyla.</title>
        <authorList>
            <person name="Brown C.T."/>
            <person name="Hug L.A."/>
            <person name="Thomas B.C."/>
            <person name="Sharon I."/>
            <person name="Castelle C.J."/>
            <person name="Singh A."/>
            <person name="Wilkins M.J."/>
            <person name="Williams K.H."/>
            <person name="Banfield J.F."/>
        </authorList>
    </citation>
    <scope>NUCLEOTIDE SEQUENCE [LARGE SCALE GENOMIC DNA]</scope>
</reference>
<dbReference type="Pfam" id="PF09335">
    <property type="entry name" value="VTT_dom"/>
    <property type="match status" value="1"/>
</dbReference>
<feature type="transmembrane region" description="Helical" evidence="6">
    <location>
        <begin position="15"/>
        <end position="39"/>
    </location>
</feature>
<evidence type="ECO:0000256" key="2">
    <source>
        <dbReference type="ARBA" id="ARBA00022475"/>
    </source>
</evidence>
<comment type="caution">
    <text evidence="8">The sequence shown here is derived from an EMBL/GenBank/DDBJ whole genome shotgun (WGS) entry which is preliminary data.</text>
</comment>
<dbReference type="InterPro" id="IPR032816">
    <property type="entry name" value="VTT_dom"/>
</dbReference>
<gene>
    <name evidence="8" type="ORF">UT64_C0059G0002</name>
</gene>
<dbReference type="InterPro" id="IPR051311">
    <property type="entry name" value="DedA_domain"/>
</dbReference>
<comment type="subcellular location">
    <subcellularLocation>
        <location evidence="1">Cell membrane</location>
        <topology evidence="1">Multi-pass membrane protein</topology>
    </subcellularLocation>
</comment>
<keyword evidence="4 6" id="KW-1133">Transmembrane helix</keyword>
<evidence type="ECO:0000259" key="7">
    <source>
        <dbReference type="Pfam" id="PF09335"/>
    </source>
</evidence>
<dbReference type="AlphaFoldDB" id="A0A0G0PTH1"/>
<name>A0A0G0PTH1_9BACT</name>
<keyword evidence="2" id="KW-1003">Cell membrane</keyword>
<dbReference type="Proteomes" id="UP000034137">
    <property type="component" value="Unassembled WGS sequence"/>
</dbReference>
<sequence length="193" mass="21955">MFFDLIKINELISGYQYFVLFPLVVIEGPIVTVIAGFLASLKQLNFLTAFWVIVMGDLLGDALHYFIGRWGKETSIQRWGRYFGITPERVARLEQHFKEHSGKTLLLGKLLHGVGASFLVAAGVARMSFSRFILFNLIGTLPKTLFLMLLGYYFGKATSRIESYFEIAGIIFLLIGMIVFAILYYIAKKKKYD</sequence>
<evidence type="ECO:0000256" key="4">
    <source>
        <dbReference type="ARBA" id="ARBA00022989"/>
    </source>
</evidence>
<protein>
    <recommendedName>
        <fullName evidence="7">VTT domain-containing protein</fullName>
    </recommendedName>
</protein>
<evidence type="ECO:0000313" key="9">
    <source>
        <dbReference type="Proteomes" id="UP000034137"/>
    </source>
</evidence>
<keyword evidence="3 6" id="KW-0812">Transmembrane</keyword>
<accession>A0A0G0PTH1</accession>
<evidence type="ECO:0000256" key="3">
    <source>
        <dbReference type="ARBA" id="ARBA00022692"/>
    </source>
</evidence>
<evidence type="ECO:0000256" key="6">
    <source>
        <dbReference type="SAM" id="Phobius"/>
    </source>
</evidence>
<feature type="transmembrane region" description="Helical" evidence="6">
    <location>
        <begin position="46"/>
        <end position="67"/>
    </location>
</feature>
<dbReference type="PANTHER" id="PTHR42709">
    <property type="entry name" value="ALKALINE PHOSPHATASE LIKE PROTEIN"/>
    <property type="match status" value="1"/>
</dbReference>
<feature type="domain" description="VTT" evidence="7">
    <location>
        <begin position="28"/>
        <end position="152"/>
    </location>
</feature>
<organism evidence="8 9">
    <name type="scientific">Candidatus Falkowbacteria bacterium GW2011_GWF2_39_8</name>
    <dbReference type="NCBI Taxonomy" id="1618642"/>
    <lineage>
        <taxon>Bacteria</taxon>
        <taxon>Candidatus Falkowiibacteriota</taxon>
    </lineage>
</organism>
<dbReference type="EMBL" id="LBXO01000059">
    <property type="protein sequence ID" value="KKR31479.1"/>
    <property type="molecule type" value="Genomic_DNA"/>
</dbReference>
<dbReference type="PANTHER" id="PTHR42709:SF6">
    <property type="entry name" value="UNDECAPRENYL PHOSPHATE TRANSPORTER A"/>
    <property type="match status" value="1"/>
</dbReference>
<feature type="transmembrane region" description="Helical" evidence="6">
    <location>
        <begin position="167"/>
        <end position="187"/>
    </location>
</feature>